<dbReference type="InterPro" id="IPR011343">
    <property type="entry name" value="DeoC"/>
</dbReference>
<dbReference type="Gene3D" id="3.20.20.70">
    <property type="entry name" value="Aldolase class I"/>
    <property type="match status" value="1"/>
</dbReference>
<accession>A0A9W9ES17</accession>
<dbReference type="InterPro" id="IPR013785">
    <property type="entry name" value="Aldolase_TIM"/>
</dbReference>
<evidence type="ECO:0000313" key="1">
    <source>
        <dbReference type="EMBL" id="KAJ5086943.1"/>
    </source>
</evidence>
<reference evidence="1" key="2">
    <citation type="journal article" date="2023" name="IMA Fungus">
        <title>Comparative genomic study of the Penicillium genus elucidates a diverse pangenome and 15 lateral gene transfer events.</title>
        <authorList>
            <person name="Petersen C."/>
            <person name="Sorensen T."/>
            <person name="Nielsen M.R."/>
            <person name="Sondergaard T.E."/>
            <person name="Sorensen J.L."/>
            <person name="Fitzpatrick D.A."/>
            <person name="Frisvad J.C."/>
            <person name="Nielsen K.L."/>
        </authorList>
    </citation>
    <scope>NUCLEOTIDE SEQUENCE</scope>
    <source>
        <strain evidence="1">IBT 34128</strain>
    </source>
</reference>
<dbReference type="GO" id="GO:0009264">
    <property type="term" value="P:deoxyribonucleotide catabolic process"/>
    <property type="evidence" value="ECO:0007669"/>
    <property type="project" value="InterPro"/>
</dbReference>
<comment type="caution">
    <text evidence="1">The sequence shown here is derived from an EMBL/GenBank/DDBJ whole genome shotgun (WGS) entry which is preliminary data.</text>
</comment>
<dbReference type="PANTHER" id="PTHR10889">
    <property type="entry name" value="DEOXYRIBOSE-PHOSPHATE ALDOLASE"/>
    <property type="match status" value="1"/>
</dbReference>
<organism evidence="1 2">
    <name type="scientific">Penicillium alfredii</name>
    <dbReference type="NCBI Taxonomy" id="1506179"/>
    <lineage>
        <taxon>Eukaryota</taxon>
        <taxon>Fungi</taxon>
        <taxon>Dikarya</taxon>
        <taxon>Ascomycota</taxon>
        <taxon>Pezizomycotina</taxon>
        <taxon>Eurotiomycetes</taxon>
        <taxon>Eurotiomycetidae</taxon>
        <taxon>Eurotiales</taxon>
        <taxon>Aspergillaceae</taxon>
        <taxon>Penicillium</taxon>
    </lineage>
</organism>
<keyword evidence="2" id="KW-1185">Reference proteome</keyword>
<dbReference type="GO" id="GO:0005737">
    <property type="term" value="C:cytoplasm"/>
    <property type="evidence" value="ECO:0007669"/>
    <property type="project" value="InterPro"/>
</dbReference>
<protein>
    <submittedName>
        <fullName evidence="1">Uncharacterized protein</fullName>
    </submittedName>
</protein>
<reference evidence="1" key="1">
    <citation type="submission" date="2022-11" db="EMBL/GenBank/DDBJ databases">
        <authorList>
            <person name="Petersen C."/>
        </authorList>
    </citation>
    <scope>NUCLEOTIDE SEQUENCE</scope>
    <source>
        <strain evidence="1">IBT 34128</strain>
    </source>
</reference>
<dbReference type="GO" id="GO:0004139">
    <property type="term" value="F:deoxyribose-phosphate aldolase activity"/>
    <property type="evidence" value="ECO:0007669"/>
    <property type="project" value="InterPro"/>
</dbReference>
<proteinExistence type="predicted"/>
<dbReference type="Proteomes" id="UP001141434">
    <property type="component" value="Unassembled WGS sequence"/>
</dbReference>
<dbReference type="GO" id="GO:0016052">
    <property type="term" value="P:carbohydrate catabolic process"/>
    <property type="evidence" value="ECO:0007669"/>
    <property type="project" value="TreeGrafter"/>
</dbReference>
<evidence type="ECO:0000313" key="2">
    <source>
        <dbReference type="Proteomes" id="UP001141434"/>
    </source>
</evidence>
<dbReference type="PANTHER" id="PTHR10889:SF1">
    <property type="entry name" value="DEOXYRIBOSE-PHOSPHATE ALDOLASE"/>
    <property type="match status" value="1"/>
</dbReference>
<sequence>MAHQNTITVTLPQVAKTIDHSLLHPTMTDQDIHAGLQIAKNPNVATTCVKPYLIPLAKQVLAGTDVKICPVIGFPYGKVSAQALVRRMTCPQSQLNLEEVEGKFLRIWDVPGSCHSCPERASP</sequence>
<dbReference type="GeneID" id="81397944"/>
<dbReference type="EMBL" id="JAPMSZ010000010">
    <property type="protein sequence ID" value="KAJ5086943.1"/>
    <property type="molecule type" value="Genomic_DNA"/>
</dbReference>
<name>A0A9W9ES17_9EURO</name>
<dbReference type="SUPFAM" id="SSF51569">
    <property type="entry name" value="Aldolase"/>
    <property type="match status" value="1"/>
</dbReference>
<dbReference type="OrthoDB" id="70823at2759"/>
<dbReference type="AlphaFoldDB" id="A0A9W9ES17"/>
<gene>
    <name evidence="1" type="ORF">NUU61_008250</name>
</gene>
<dbReference type="RefSeq" id="XP_056509068.1">
    <property type="nucleotide sequence ID" value="XM_056658775.1"/>
</dbReference>